<dbReference type="RefSeq" id="WP_253672165.1">
    <property type="nucleotide sequence ID" value="NZ_JAMTCP010000039.1"/>
</dbReference>
<dbReference type="InterPro" id="IPR003593">
    <property type="entry name" value="AAA+_ATPase"/>
</dbReference>
<dbReference type="InterPro" id="IPR017871">
    <property type="entry name" value="ABC_transporter-like_CS"/>
</dbReference>
<evidence type="ECO:0000313" key="6">
    <source>
        <dbReference type="Proteomes" id="UP001205311"/>
    </source>
</evidence>
<protein>
    <submittedName>
        <fullName evidence="5">ABC transport system ATP-binding protein</fullName>
    </submittedName>
</protein>
<dbReference type="SUPFAM" id="SSF52540">
    <property type="entry name" value="P-loop containing nucleoside triphosphate hydrolases"/>
    <property type="match status" value="1"/>
</dbReference>
<dbReference type="GO" id="GO:0005524">
    <property type="term" value="F:ATP binding"/>
    <property type="evidence" value="ECO:0007669"/>
    <property type="project" value="UniProtKB-KW"/>
</dbReference>
<dbReference type="InterPro" id="IPR019895">
    <property type="entry name" value="L_ocin_972_ABC"/>
</dbReference>
<name>A0ABT1I0K6_STRSD</name>
<evidence type="ECO:0000256" key="2">
    <source>
        <dbReference type="ARBA" id="ARBA00022741"/>
    </source>
</evidence>
<dbReference type="Gene3D" id="3.40.50.300">
    <property type="entry name" value="P-loop containing nucleotide triphosphate hydrolases"/>
    <property type="match status" value="1"/>
</dbReference>
<dbReference type="NCBIfam" id="TIGR03608">
    <property type="entry name" value="L_ocin_972_ABC"/>
    <property type="match status" value="1"/>
</dbReference>
<comment type="caution">
    <text evidence="5">The sequence shown here is derived from an EMBL/GenBank/DDBJ whole genome shotgun (WGS) entry which is preliminary data.</text>
</comment>
<dbReference type="InterPro" id="IPR015854">
    <property type="entry name" value="ABC_transpr_LolD-like"/>
</dbReference>
<feature type="domain" description="ABC transporter" evidence="4">
    <location>
        <begin position="5"/>
        <end position="219"/>
    </location>
</feature>
<dbReference type="Pfam" id="PF00005">
    <property type="entry name" value="ABC_tran"/>
    <property type="match status" value="1"/>
</dbReference>
<organism evidence="5 6">
    <name type="scientific">Streptoalloteichus tenebrarius (strain ATCC 17920 / DSM 40477 / JCM 4838 / CBS 697.72 / NBRC 16177 / NCIMB 11028 / NRRL B-12390 / A12253. 1 / ISP 5477)</name>
    <name type="common">Streptomyces tenebrarius</name>
    <dbReference type="NCBI Taxonomy" id="1933"/>
    <lineage>
        <taxon>Bacteria</taxon>
        <taxon>Bacillati</taxon>
        <taxon>Actinomycetota</taxon>
        <taxon>Actinomycetes</taxon>
        <taxon>Pseudonocardiales</taxon>
        <taxon>Pseudonocardiaceae</taxon>
        <taxon>Streptoalloteichus</taxon>
    </lineage>
</organism>
<dbReference type="InterPro" id="IPR027417">
    <property type="entry name" value="P-loop_NTPase"/>
</dbReference>
<dbReference type="PROSITE" id="PS50893">
    <property type="entry name" value="ABC_TRANSPORTER_2"/>
    <property type="match status" value="1"/>
</dbReference>
<gene>
    <name evidence="5" type="ORF">LX15_005034</name>
</gene>
<dbReference type="SMART" id="SM00382">
    <property type="entry name" value="AAA"/>
    <property type="match status" value="1"/>
</dbReference>
<dbReference type="EMBL" id="JAMTCP010000039">
    <property type="protein sequence ID" value="MCP2261313.1"/>
    <property type="molecule type" value="Genomic_DNA"/>
</dbReference>
<keyword evidence="6" id="KW-1185">Reference proteome</keyword>
<dbReference type="PROSITE" id="PS00211">
    <property type="entry name" value="ABC_TRANSPORTER_1"/>
    <property type="match status" value="1"/>
</dbReference>
<evidence type="ECO:0000259" key="4">
    <source>
        <dbReference type="PROSITE" id="PS50893"/>
    </source>
</evidence>
<dbReference type="InterPro" id="IPR003439">
    <property type="entry name" value="ABC_transporter-like_ATP-bd"/>
</dbReference>
<dbReference type="Proteomes" id="UP001205311">
    <property type="component" value="Unassembled WGS sequence"/>
</dbReference>
<accession>A0ABT1I0K6</accession>
<keyword evidence="2" id="KW-0547">Nucleotide-binding</keyword>
<evidence type="ECO:0000313" key="5">
    <source>
        <dbReference type="EMBL" id="MCP2261313.1"/>
    </source>
</evidence>
<evidence type="ECO:0000256" key="3">
    <source>
        <dbReference type="ARBA" id="ARBA00022840"/>
    </source>
</evidence>
<dbReference type="PANTHER" id="PTHR24220:SF86">
    <property type="entry name" value="ABC TRANSPORTER ABCH.1"/>
    <property type="match status" value="1"/>
</dbReference>
<keyword evidence="3 5" id="KW-0067">ATP-binding</keyword>
<evidence type="ECO:0000256" key="1">
    <source>
        <dbReference type="ARBA" id="ARBA00022448"/>
    </source>
</evidence>
<dbReference type="InterPro" id="IPR017911">
    <property type="entry name" value="MacB-like_ATP-bd"/>
</dbReference>
<keyword evidence="1" id="KW-0813">Transport</keyword>
<proteinExistence type="predicted"/>
<dbReference type="PANTHER" id="PTHR24220">
    <property type="entry name" value="IMPORT ATP-BINDING PROTEIN"/>
    <property type="match status" value="1"/>
</dbReference>
<reference evidence="5 6" key="1">
    <citation type="submission" date="2022-06" db="EMBL/GenBank/DDBJ databases">
        <title>Genomic Encyclopedia of Archaeal and Bacterial Type Strains, Phase II (KMG-II): from individual species to whole genera.</title>
        <authorList>
            <person name="Goeker M."/>
        </authorList>
    </citation>
    <scope>NUCLEOTIDE SEQUENCE [LARGE SCALE GENOMIC DNA]</scope>
    <source>
        <strain evidence="5 6">DSM 40477</strain>
    </source>
</reference>
<dbReference type="CDD" id="cd03255">
    <property type="entry name" value="ABC_MJ0796_LolCDE_FtsE"/>
    <property type="match status" value="1"/>
</dbReference>
<sequence length="219" mass="23406">MPNHCELLGVRKQYGGRKILDDFSLQIEAGEMVALTGASGSGKSTLLNIIGLLDAPDGGEVRILGDRAPKPRSRAANRILRHHLGYLFQNFALIDSESVAHNLEIALTYSGRATSKQRRIAEALEQVGLPGAEERKVFSLSGGEQQRVAVARLLLKPCDIVLADEPTGSLDAENRDIVLSLLRSLNEAGKTIVIATHDKVVAGSCSRLIALGDTTTASS</sequence>